<comment type="caution">
    <text evidence="1">The sequence shown here is derived from an EMBL/GenBank/DDBJ whole genome shotgun (WGS) entry which is preliminary data.</text>
</comment>
<dbReference type="Proteomes" id="UP000805704">
    <property type="component" value="Chromosome 1"/>
</dbReference>
<accession>A0ACB7FKP8</accession>
<proteinExistence type="predicted"/>
<evidence type="ECO:0000313" key="2">
    <source>
        <dbReference type="Proteomes" id="UP000805704"/>
    </source>
</evidence>
<keyword evidence="2" id="KW-1185">Reference proteome</keyword>
<organism evidence="1 2">
    <name type="scientific">Nibea albiflora</name>
    <name type="common">Yellow drum</name>
    <name type="synonym">Corvina albiflora</name>
    <dbReference type="NCBI Taxonomy" id="240163"/>
    <lineage>
        <taxon>Eukaryota</taxon>
        <taxon>Metazoa</taxon>
        <taxon>Chordata</taxon>
        <taxon>Craniata</taxon>
        <taxon>Vertebrata</taxon>
        <taxon>Euteleostomi</taxon>
        <taxon>Actinopterygii</taxon>
        <taxon>Neopterygii</taxon>
        <taxon>Teleostei</taxon>
        <taxon>Neoteleostei</taxon>
        <taxon>Acanthomorphata</taxon>
        <taxon>Eupercaria</taxon>
        <taxon>Sciaenidae</taxon>
        <taxon>Nibea</taxon>
    </lineage>
</organism>
<name>A0ACB7FKP8_NIBAL</name>
<sequence>MDKLSKQLHSSCPQIQPHFSMFAACAVAFLCFLSAARSAPLACEKLLQPLDHLEPHHLDGTWALVAGSLNHQPSMEALKLRDSITMYFSNSSETPHNSYTQINRFPDQCQYLRYNISVEGGAFTFDVGNRFNLTGAFLYTSCPDCVVMRWDVKSRRRESLDLYLLSRRREVEQSEVEEFKDQLRCHQLPTPVLMDPTKELCPEEESRTAEPKS</sequence>
<evidence type="ECO:0000313" key="1">
    <source>
        <dbReference type="EMBL" id="KAG8014877.1"/>
    </source>
</evidence>
<reference evidence="1" key="1">
    <citation type="submission" date="2020-04" db="EMBL/GenBank/DDBJ databases">
        <title>A chromosome-scale assembly and high-density genetic map of the yellow drum (Nibea albiflora) genome.</title>
        <authorList>
            <person name="Xu D."/>
            <person name="Zhang W."/>
            <person name="Chen R."/>
            <person name="Tan P."/>
            <person name="Wang L."/>
            <person name="Song H."/>
            <person name="Tian L."/>
            <person name="Zhu Q."/>
            <person name="Wang B."/>
        </authorList>
    </citation>
    <scope>NUCLEOTIDE SEQUENCE</scope>
    <source>
        <strain evidence="1">ZJHYS-2018</strain>
    </source>
</reference>
<gene>
    <name evidence="1" type="ORF">GBF38_003562</name>
</gene>
<dbReference type="EMBL" id="CM024789">
    <property type="protein sequence ID" value="KAG8014877.1"/>
    <property type="molecule type" value="Genomic_DNA"/>
</dbReference>
<protein>
    <submittedName>
        <fullName evidence="1">Uncharacterized protein</fullName>
    </submittedName>
</protein>